<sequence>MTIRDVLIKLRLCSEITYIGENKIFDWLQQNPDCQELPLSLIISILKLNGEKRAKLIKSFNSSSLQNEVSANKLNSVVVTIIDRDYPFRLKECYRPPIVLFMRGNLKLLNQQSLAVVGARQRTGYSIEAIRLLLPDVVRNNKVIVSGLAAGVDTLAHQFSIANQADTIAVIGTGLDIYYPKNNKNLQMEIAQKGLLISEYGLHTGPRRNHFPERNRIIAGLCECLLVTEAKHHSGSLITANLALQENRTVLAVPGAISSPLSLGCNELIVAGATPVINGQQILDEFYEN</sequence>
<proteinExistence type="inferred from homology"/>
<evidence type="ECO:0000259" key="2">
    <source>
        <dbReference type="Pfam" id="PF02481"/>
    </source>
</evidence>
<dbReference type="NCBIfam" id="TIGR00732">
    <property type="entry name" value="dprA"/>
    <property type="match status" value="1"/>
</dbReference>
<dbReference type="Proteomes" id="UP000051450">
    <property type="component" value="Unassembled WGS sequence"/>
</dbReference>
<organism evidence="3 4">
    <name type="scientific">Dellaglioa algida DSM 15638</name>
    <dbReference type="NCBI Taxonomy" id="1423719"/>
    <lineage>
        <taxon>Bacteria</taxon>
        <taxon>Bacillati</taxon>
        <taxon>Bacillota</taxon>
        <taxon>Bacilli</taxon>
        <taxon>Lactobacillales</taxon>
        <taxon>Lactobacillaceae</taxon>
        <taxon>Dellaglioa</taxon>
    </lineage>
</organism>
<protein>
    <submittedName>
        <fullName evidence="3">DNA protecting protein DprA</fullName>
    </submittedName>
</protein>
<dbReference type="STRING" id="1423719.FC66_GL000224"/>
<keyword evidence="4" id="KW-1185">Reference proteome</keyword>
<evidence type="ECO:0000313" key="4">
    <source>
        <dbReference type="Proteomes" id="UP000051450"/>
    </source>
</evidence>
<dbReference type="RefSeq" id="WP_057973542.1">
    <property type="nucleotide sequence ID" value="NZ_AZDI01000001.1"/>
</dbReference>
<name>A0A0R1HK73_9LACO</name>
<dbReference type="PATRIC" id="fig|1423719.4.peg.226"/>
<dbReference type="AlphaFoldDB" id="A0A0R1HK73"/>
<accession>A0A0R1HK73</accession>
<dbReference type="EMBL" id="AZDI01000001">
    <property type="protein sequence ID" value="KRK46600.1"/>
    <property type="molecule type" value="Genomic_DNA"/>
</dbReference>
<gene>
    <name evidence="3" type="ORF">FC66_GL000224</name>
</gene>
<feature type="domain" description="Smf/DprA SLOG" evidence="2">
    <location>
        <begin position="78"/>
        <end position="286"/>
    </location>
</feature>
<dbReference type="PANTHER" id="PTHR43022">
    <property type="entry name" value="PROTEIN SMF"/>
    <property type="match status" value="1"/>
</dbReference>
<dbReference type="Gene3D" id="3.40.50.450">
    <property type="match status" value="1"/>
</dbReference>
<reference evidence="3 4" key="1">
    <citation type="journal article" date="2015" name="Genome Announc.">
        <title>Expanding the biotechnology potential of lactobacilli through comparative genomics of 213 strains and associated genera.</title>
        <authorList>
            <person name="Sun Z."/>
            <person name="Harris H.M."/>
            <person name="McCann A."/>
            <person name="Guo C."/>
            <person name="Argimon S."/>
            <person name="Zhang W."/>
            <person name="Yang X."/>
            <person name="Jeffery I.B."/>
            <person name="Cooney J.C."/>
            <person name="Kagawa T.F."/>
            <person name="Liu W."/>
            <person name="Song Y."/>
            <person name="Salvetti E."/>
            <person name="Wrobel A."/>
            <person name="Rasinkangas P."/>
            <person name="Parkhill J."/>
            <person name="Rea M.C."/>
            <person name="O'Sullivan O."/>
            <person name="Ritari J."/>
            <person name="Douillard F.P."/>
            <person name="Paul Ross R."/>
            <person name="Yang R."/>
            <person name="Briner A.E."/>
            <person name="Felis G.E."/>
            <person name="de Vos W.M."/>
            <person name="Barrangou R."/>
            <person name="Klaenhammer T.R."/>
            <person name="Caufield P.W."/>
            <person name="Cui Y."/>
            <person name="Zhang H."/>
            <person name="O'Toole P.W."/>
        </authorList>
    </citation>
    <scope>NUCLEOTIDE SEQUENCE [LARGE SCALE GENOMIC DNA]</scope>
    <source>
        <strain evidence="3 4">DSM 15638</strain>
    </source>
</reference>
<dbReference type="SUPFAM" id="SSF102405">
    <property type="entry name" value="MCP/YpsA-like"/>
    <property type="match status" value="1"/>
</dbReference>
<dbReference type="Pfam" id="PF02481">
    <property type="entry name" value="DNA_processg_A"/>
    <property type="match status" value="1"/>
</dbReference>
<evidence type="ECO:0000313" key="3">
    <source>
        <dbReference type="EMBL" id="KRK46600.1"/>
    </source>
</evidence>
<comment type="caution">
    <text evidence="3">The sequence shown here is derived from an EMBL/GenBank/DDBJ whole genome shotgun (WGS) entry which is preliminary data.</text>
</comment>
<dbReference type="GO" id="GO:0009294">
    <property type="term" value="P:DNA-mediated transformation"/>
    <property type="evidence" value="ECO:0007669"/>
    <property type="project" value="InterPro"/>
</dbReference>
<evidence type="ECO:0000256" key="1">
    <source>
        <dbReference type="ARBA" id="ARBA00006525"/>
    </source>
</evidence>
<dbReference type="InterPro" id="IPR057666">
    <property type="entry name" value="DrpA_SLOG"/>
</dbReference>
<dbReference type="OrthoDB" id="9785707at2"/>
<dbReference type="InterPro" id="IPR003488">
    <property type="entry name" value="DprA"/>
</dbReference>
<dbReference type="PANTHER" id="PTHR43022:SF1">
    <property type="entry name" value="PROTEIN SMF"/>
    <property type="match status" value="1"/>
</dbReference>
<comment type="similarity">
    <text evidence="1">Belongs to the DprA/Smf family.</text>
</comment>